<name>A0ACB8Q982_9AGAM</name>
<proteinExistence type="predicted"/>
<sequence>MPTDTELGKRWKADEEAGWKTWDASQTNPVDMYRLLSSAITPRPIAFVSTVAPDGVRNLAPLSFFQMVAFKPPLVMISCTIPRNRPKDTRENILSTKEFVLNLISEPFIEAANSCSVEAPAYVDEWIVSGLKGMPSVQVKPERVQDSAVSLECTYYSHQDIIPDGEENPSTTIIIGRVQLAHVRNSVLQPDGLQADPTKLRILSRLGGDTYARVSEGFDIPRPSWKEVKEKIGDKL</sequence>
<evidence type="ECO:0000313" key="1">
    <source>
        <dbReference type="EMBL" id="KAI0028384.1"/>
    </source>
</evidence>
<keyword evidence="2" id="KW-1185">Reference proteome</keyword>
<protein>
    <submittedName>
        <fullName evidence="1">Uncharacterized protein</fullName>
    </submittedName>
</protein>
<evidence type="ECO:0000313" key="2">
    <source>
        <dbReference type="Proteomes" id="UP000814128"/>
    </source>
</evidence>
<reference evidence="1" key="1">
    <citation type="submission" date="2021-02" db="EMBL/GenBank/DDBJ databases">
        <authorList>
            <consortium name="DOE Joint Genome Institute"/>
            <person name="Ahrendt S."/>
            <person name="Looney B.P."/>
            <person name="Miyauchi S."/>
            <person name="Morin E."/>
            <person name="Drula E."/>
            <person name="Courty P.E."/>
            <person name="Chicoki N."/>
            <person name="Fauchery L."/>
            <person name="Kohler A."/>
            <person name="Kuo A."/>
            <person name="Labutti K."/>
            <person name="Pangilinan J."/>
            <person name="Lipzen A."/>
            <person name="Riley R."/>
            <person name="Andreopoulos W."/>
            <person name="He G."/>
            <person name="Johnson J."/>
            <person name="Barry K.W."/>
            <person name="Grigoriev I.V."/>
            <person name="Nagy L."/>
            <person name="Hibbett D."/>
            <person name="Henrissat B."/>
            <person name="Matheny P.B."/>
            <person name="Labbe J."/>
            <person name="Martin F."/>
        </authorList>
    </citation>
    <scope>NUCLEOTIDE SEQUENCE</scope>
    <source>
        <strain evidence="1">EC-137</strain>
    </source>
</reference>
<dbReference type="EMBL" id="MU273758">
    <property type="protein sequence ID" value="KAI0028384.1"/>
    <property type="molecule type" value="Genomic_DNA"/>
</dbReference>
<organism evidence="1 2">
    <name type="scientific">Vararia minispora EC-137</name>
    <dbReference type="NCBI Taxonomy" id="1314806"/>
    <lineage>
        <taxon>Eukaryota</taxon>
        <taxon>Fungi</taxon>
        <taxon>Dikarya</taxon>
        <taxon>Basidiomycota</taxon>
        <taxon>Agaricomycotina</taxon>
        <taxon>Agaricomycetes</taxon>
        <taxon>Russulales</taxon>
        <taxon>Lachnocladiaceae</taxon>
        <taxon>Vararia</taxon>
    </lineage>
</organism>
<reference evidence="1" key="2">
    <citation type="journal article" date="2022" name="New Phytol.">
        <title>Evolutionary transition to the ectomycorrhizal habit in the genomes of a hyperdiverse lineage of mushroom-forming fungi.</title>
        <authorList>
            <person name="Looney B."/>
            <person name="Miyauchi S."/>
            <person name="Morin E."/>
            <person name="Drula E."/>
            <person name="Courty P.E."/>
            <person name="Kohler A."/>
            <person name="Kuo A."/>
            <person name="LaButti K."/>
            <person name="Pangilinan J."/>
            <person name="Lipzen A."/>
            <person name="Riley R."/>
            <person name="Andreopoulos W."/>
            <person name="He G."/>
            <person name="Johnson J."/>
            <person name="Nolan M."/>
            <person name="Tritt A."/>
            <person name="Barry K.W."/>
            <person name="Grigoriev I.V."/>
            <person name="Nagy L.G."/>
            <person name="Hibbett D."/>
            <person name="Henrissat B."/>
            <person name="Matheny P.B."/>
            <person name="Labbe J."/>
            <person name="Martin F.M."/>
        </authorList>
    </citation>
    <scope>NUCLEOTIDE SEQUENCE</scope>
    <source>
        <strain evidence="1">EC-137</strain>
    </source>
</reference>
<gene>
    <name evidence="1" type="ORF">K488DRAFT_89787</name>
</gene>
<dbReference type="Proteomes" id="UP000814128">
    <property type="component" value="Unassembled WGS sequence"/>
</dbReference>
<comment type="caution">
    <text evidence="1">The sequence shown here is derived from an EMBL/GenBank/DDBJ whole genome shotgun (WGS) entry which is preliminary data.</text>
</comment>
<accession>A0ACB8Q982</accession>